<proteinExistence type="inferred from homology"/>
<sequence length="178" mass="18010">MSIEMSSADTATHPTVDVRVYDAGLLLLRLGIGLLMAAHGAQHLFGWFGGLGLDGTAAYFTSSGYPMGGVMAVVAGVSELLGGLGLALGLLTPLSAAAILGTMINAVAVSWEGEVLNPSGVEHELLLALGAAALALTGPGRIAADRFLPGVRLHRIEYGLAAVVLGALTALAVLLVRN</sequence>
<feature type="transmembrane region" description="Helical" evidence="7">
    <location>
        <begin position="57"/>
        <end position="77"/>
    </location>
</feature>
<evidence type="ECO:0000256" key="4">
    <source>
        <dbReference type="ARBA" id="ARBA00022692"/>
    </source>
</evidence>
<dbReference type="EMBL" id="JAJVCN010000001">
    <property type="protein sequence ID" value="MCE7004258.1"/>
    <property type="molecule type" value="Genomic_DNA"/>
</dbReference>
<dbReference type="PANTHER" id="PTHR33452">
    <property type="entry name" value="OXIDOREDUCTASE CATD-RELATED"/>
    <property type="match status" value="1"/>
</dbReference>
<dbReference type="Proteomes" id="UP001521150">
    <property type="component" value="Unassembled WGS sequence"/>
</dbReference>
<keyword evidence="9" id="KW-1185">Reference proteome</keyword>
<evidence type="ECO:0000256" key="3">
    <source>
        <dbReference type="ARBA" id="ARBA00022475"/>
    </source>
</evidence>
<name>A0ABS8ZB45_9PSEU</name>
<organism evidence="8 9">
    <name type="scientific">Kibdelosporangium philippinense</name>
    <dbReference type="NCBI Taxonomy" id="211113"/>
    <lineage>
        <taxon>Bacteria</taxon>
        <taxon>Bacillati</taxon>
        <taxon>Actinomycetota</taxon>
        <taxon>Actinomycetes</taxon>
        <taxon>Pseudonocardiales</taxon>
        <taxon>Pseudonocardiaceae</taxon>
        <taxon>Kibdelosporangium</taxon>
    </lineage>
</organism>
<feature type="transmembrane region" description="Helical" evidence="7">
    <location>
        <begin position="156"/>
        <end position="176"/>
    </location>
</feature>
<evidence type="ECO:0000256" key="6">
    <source>
        <dbReference type="ARBA" id="ARBA00023136"/>
    </source>
</evidence>
<evidence type="ECO:0000256" key="1">
    <source>
        <dbReference type="ARBA" id="ARBA00004651"/>
    </source>
</evidence>
<evidence type="ECO:0000313" key="9">
    <source>
        <dbReference type="Proteomes" id="UP001521150"/>
    </source>
</evidence>
<comment type="similarity">
    <text evidence="2">Belongs to the DoxX family.</text>
</comment>
<comment type="subcellular location">
    <subcellularLocation>
        <location evidence="1">Cell membrane</location>
        <topology evidence="1">Multi-pass membrane protein</topology>
    </subcellularLocation>
</comment>
<evidence type="ECO:0000256" key="5">
    <source>
        <dbReference type="ARBA" id="ARBA00022989"/>
    </source>
</evidence>
<keyword evidence="4 7" id="KW-0812">Transmembrane</keyword>
<keyword evidence="3" id="KW-1003">Cell membrane</keyword>
<evidence type="ECO:0000313" key="8">
    <source>
        <dbReference type="EMBL" id="MCE7004258.1"/>
    </source>
</evidence>
<dbReference type="InterPro" id="IPR032808">
    <property type="entry name" value="DoxX"/>
</dbReference>
<dbReference type="InterPro" id="IPR051907">
    <property type="entry name" value="DoxX-like_oxidoreductase"/>
</dbReference>
<comment type="caution">
    <text evidence="8">The sequence shown here is derived from an EMBL/GenBank/DDBJ whole genome shotgun (WGS) entry which is preliminary data.</text>
</comment>
<gene>
    <name evidence="8" type="ORF">LWC34_15645</name>
</gene>
<accession>A0ABS8ZB45</accession>
<feature type="transmembrane region" description="Helical" evidence="7">
    <location>
        <begin position="26"/>
        <end position="45"/>
    </location>
</feature>
<dbReference type="PANTHER" id="PTHR33452:SF1">
    <property type="entry name" value="INNER MEMBRANE PROTEIN YPHA-RELATED"/>
    <property type="match status" value="1"/>
</dbReference>
<feature type="transmembrane region" description="Helical" evidence="7">
    <location>
        <begin position="84"/>
        <end position="105"/>
    </location>
</feature>
<protein>
    <submittedName>
        <fullName evidence="8">DoxX family protein</fullName>
    </submittedName>
</protein>
<dbReference type="Pfam" id="PF07681">
    <property type="entry name" value="DoxX"/>
    <property type="match status" value="1"/>
</dbReference>
<keyword evidence="6 7" id="KW-0472">Membrane</keyword>
<evidence type="ECO:0000256" key="7">
    <source>
        <dbReference type="SAM" id="Phobius"/>
    </source>
</evidence>
<dbReference type="RefSeq" id="WP_233725788.1">
    <property type="nucleotide sequence ID" value="NZ_JAJVCN010000001.1"/>
</dbReference>
<evidence type="ECO:0000256" key="2">
    <source>
        <dbReference type="ARBA" id="ARBA00006679"/>
    </source>
</evidence>
<reference evidence="8 9" key="1">
    <citation type="submission" date="2021-12" db="EMBL/GenBank/DDBJ databases">
        <title>Genome sequence of Kibdelosporangium philippinense ATCC 49844.</title>
        <authorList>
            <person name="Fedorov E.A."/>
            <person name="Omeragic M."/>
            <person name="Shalygina K.F."/>
            <person name="Maclea K.S."/>
        </authorList>
    </citation>
    <scope>NUCLEOTIDE SEQUENCE [LARGE SCALE GENOMIC DNA]</scope>
    <source>
        <strain evidence="8 9">ATCC 49844</strain>
    </source>
</reference>
<keyword evidence="5 7" id="KW-1133">Transmembrane helix</keyword>